<organism evidence="2 3">
    <name type="scientific">Paenibacillus lycopersici</name>
    <dbReference type="NCBI Taxonomy" id="2704462"/>
    <lineage>
        <taxon>Bacteria</taxon>
        <taxon>Bacillati</taxon>
        <taxon>Bacillota</taxon>
        <taxon>Bacilli</taxon>
        <taxon>Bacillales</taxon>
        <taxon>Paenibacillaceae</taxon>
        <taxon>Paenibacillus</taxon>
    </lineage>
</organism>
<feature type="chain" id="PRO_5025612819" evidence="1">
    <location>
        <begin position="26"/>
        <end position="146"/>
    </location>
</feature>
<dbReference type="KEGG" id="plyc:GXP70_15415"/>
<accession>A0A6C0G3G8</accession>
<sequence>MKSRLGILFLIGMIALVGCASNKNAEEHEYSVQDVTRALESQHVTLAPYGMAGTIPTLNKVVPEMNAIEGEAATDHADPEFAYFYRFDTESARKSGVKAFNKQMINAQFTTYPFLYEKGNLLMIYWAKSKETPLLNEQITSAIESL</sequence>
<evidence type="ECO:0000256" key="1">
    <source>
        <dbReference type="SAM" id="SignalP"/>
    </source>
</evidence>
<dbReference type="EMBL" id="CP048209">
    <property type="protein sequence ID" value="QHT61210.1"/>
    <property type="molecule type" value="Genomic_DNA"/>
</dbReference>
<evidence type="ECO:0000313" key="3">
    <source>
        <dbReference type="Proteomes" id="UP000476064"/>
    </source>
</evidence>
<dbReference type="RefSeq" id="WP_162357649.1">
    <property type="nucleotide sequence ID" value="NZ_CP048209.1"/>
</dbReference>
<evidence type="ECO:0000313" key="2">
    <source>
        <dbReference type="EMBL" id="QHT61210.1"/>
    </source>
</evidence>
<dbReference type="Proteomes" id="UP000476064">
    <property type="component" value="Chromosome"/>
</dbReference>
<dbReference type="PROSITE" id="PS51257">
    <property type="entry name" value="PROKAR_LIPOPROTEIN"/>
    <property type="match status" value="1"/>
</dbReference>
<feature type="signal peptide" evidence="1">
    <location>
        <begin position="1"/>
        <end position="25"/>
    </location>
</feature>
<protein>
    <submittedName>
        <fullName evidence="2">Uncharacterized protein</fullName>
    </submittedName>
</protein>
<gene>
    <name evidence="2" type="ORF">GXP70_15415</name>
</gene>
<reference evidence="2 3" key="1">
    <citation type="submission" date="2020-01" db="EMBL/GenBank/DDBJ databases">
        <title>Paenibacillus sp. nov., isolated from tomato rhizosphere.</title>
        <authorList>
            <person name="Weon H.-Y."/>
            <person name="Lee S.A."/>
        </authorList>
    </citation>
    <scope>NUCLEOTIDE SEQUENCE [LARGE SCALE GENOMIC DNA]</scope>
    <source>
        <strain evidence="2 3">12200R-189</strain>
    </source>
</reference>
<keyword evidence="3" id="KW-1185">Reference proteome</keyword>
<name>A0A6C0G3G8_9BACL</name>
<proteinExistence type="predicted"/>
<keyword evidence="1" id="KW-0732">Signal</keyword>
<dbReference type="AlphaFoldDB" id="A0A6C0G3G8"/>